<reference evidence="1" key="1">
    <citation type="submission" date="2021-01" db="EMBL/GenBank/DDBJ databases">
        <authorList>
            <person name="Corre E."/>
            <person name="Pelletier E."/>
            <person name="Niang G."/>
            <person name="Scheremetjew M."/>
            <person name="Finn R."/>
            <person name="Kale V."/>
            <person name="Holt S."/>
            <person name="Cochrane G."/>
            <person name="Meng A."/>
            <person name="Brown T."/>
            <person name="Cohen L."/>
        </authorList>
    </citation>
    <scope>NUCLEOTIDE SEQUENCE</scope>
    <source>
        <strain evidence="1">CCMP1594</strain>
    </source>
</reference>
<sequence>MEPTTDITFIGKRLHSVTRSISNTTEMMMAATRLWLHALGCRRICPRQMASLLGRLQWVLRPLAGAAPFLAGWYRSMCAGSHWFTRAMVRSTGTALMLGFPQHALHCATGACKRTFTFFSDAALDGDGFWAGVVGALGIYRSYRCPKWVSSLQQAELYAAYAAMKVAVGNRFHSIAVGIDNGASRIQASKMWAAPDSIVQHRLLRRIFWLRAWSNPQASTFRMPSAYNPAEPLSRCFRGESWSDATTEAERRRSAWGTS</sequence>
<proteinExistence type="predicted"/>
<gene>
    <name evidence="1" type="ORF">EGYM00163_LOCUS25316</name>
</gene>
<dbReference type="AlphaFoldDB" id="A0A7S4D2Q4"/>
<name>A0A7S4D2Q4_9EUGL</name>
<organism evidence="1">
    <name type="scientific">Eutreptiella gymnastica</name>
    <dbReference type="NCBI Taxonomy" id="73025"/>
    <lineage>
        <taxon>Eukaryota</taxon>
        <taxon>Discoba</taxon>
        <taxon>Euglenozoa</taxon>
        <taxon>Euglenida</taxon>
        <taxon>Spirocuta</taxon>
        <taxon>Euglenophyceae</taxon>
        <taxon>Eutreptiales</taxon>
        <taxon>Eutreptiaceae</taxon>
        <taxon>Eutreptiella</taxon>
    </lineage>
</organism>
<protein>
    <submittedName>
        <fullName evidence="1">Uncharacterized protein</fullName>
    </submittedName>
</protein>
<dbReference type="EMBL" id="HBJA01071987">
    <property type="protein sequence ID" value="CAE0814163.1"/>
    <property type="molecule type" value="Transcribed_RNA"/>
</dbReference>
<evidence type="ECO:0000313" key="1">
    <source>
        <dbReference type="EMBL" id="CAE0814163.1"/>
    </source>
</evidence>
<accession>A0A7S4D2Q4</accession>